<dbReference type="RefSeq" id="WP_045583090.1">
    <property type="nucleotide sequence ID" value="NZ_CP012402.1"/>
</dbReference>
<keyword evidence="10" id="KW-1185">Reference proteome</keyword>
<name>A0AAC9EXV0_9PROT</name>
<evidence type="ECO:0000256" key="5">
    <source>
        <dbReference type="ARBA" id="ARBA00022839"/>
    </source>
</evidence>
<evidence type="ECO:0000256" key="3">
    <source>
        <dbReference type="ARBA" id="ARBA00022722"/>
    </source>
</evidence>
<evidence type="ECO:0000313" key="10">
    <source>
        <dbReference type="Proteomes" id="UP000069935"/>
    </source>
</evidence>
<comment type="subcellular location">
    <subcellularLocation>
        <location evidence="6">Cytoplasm</location>
    </subcellularLocation>
</comment>
<keyword evidence="3 6" id="KW-0540">Nuclease</keyword>
<sequence length="99" mass="10782">MVLPDMPPSVAHRSAEPPSAAIPPDIAALSFEDALAELERIVRQLEEGRGKLDDAISSYERGTALKRHCEMKLREAQAKIDRITVSADGTLGTESVRID</sequence>
<feature type="region of interest" description="Disordered" evidence="8">
    <location>
        <begin position="1"/>
        <end position="22"/>
    </location>
</feature>
<dbReference type="GO" id="GO:0006308">
    <property type="term" value="P:DNA catabolic process"/>
    <property type="evidence" value="ECO:0007669"/>
    <property type="project" value="UniProtKB-UniRule"/>
</dbReference>
<reference evidence="10" key="1">
    <citation type="submission" date="2015-08" db="EMBL/GenBank/DDBJ databases">
        <title>Complete Genome Sequence of Azospirillum thiophilum BV-S.</title>
        <authorList>
            <person name="Fomenkov A."/>
            <person name="Vincze T."/>
            <person name="Grabovich M."/>
            <person name="Dubinina G."/>
            <person name="Orlova M."/>
            <person name="Belousova E."/>
            <person name="Roberts R.J."/>
        </authorList>
    </citation>
    <scope>NUCLEOTIDE SEQUENCE [LARGE SCALE GENOMIC DNA]</scope>
    <source>
        <strain evidence="10">BV-S</strain>
    </source>
</reference>
<protein>
    <recommendedName>
        <fullName evidence="6">Exodeoxyribonuclease 7 small subunit</fullName>
        <ecNumber evidence="6">3.1.11.6</ecNumber>
    </recommendedName>
    <alternativeName>
        <fullName evidence="6">Exodeoxyribonuclease VII small subunit</fullName>
        <shortName evidence="6">Exonuclease VII small subunit</shortName>
    </alternativeName>
</protein>
<dbReference type="Pfam" id="PF02609">
    <property type="entry name" value="Exonuc_VII_S"/>
    <property type="match status" value="1"/>
</dbReference>
<evidence type="ECO:0000256" key="7">
    <source>
        <dbReference type="SAM" id="Coils"/>
    </source>
</evidence>
<dbReference type="GO" id="GO:0009318">
    <property type="term" value="C:exodeoxyribonuclease VII complex"/>
    <property type="evidence" value="ECO:0007669"/>
    <property type="project" value="UniProtKB-UniRule"/>
</dbReference>
<evidence type="ECO:0000256" key="1">
    <source>
        <dbReference type="ARBA" id="ARBA00009998"/>
    </source>
</evidence>
<evidence type="ECO:0000256" key="2">
    <source>
        <dbReference type="ARBA" id="ARBA00022490"/>
    </source>
</evidence>
<dbReference type="InterPro" id="IPR037004">
    <property type="entry name" value="Exonuc_VII_ssu_sf"/>
</dbReference>
<keyword evidence="2 6" id="KW-0963">Cytoplasm</keyword>
<keyword evidence="4 6" id="KW-0378">Hydrolase</keyword>
<evidence type="ECO:0000256" key="8">
    <source>
        <dbReference type="SAM" id="MobiDB-lite"/>
    </source>
</evidence>
<gene>
    <name evidence="6" type="primary">xseB</name>
    <name evidence="9" type="ORF">AL072_16860</name>
</gene>
<organism evidence="9 10">
    <name type="scientific">Azospirillum thiophilum</name>
    <dbReference type="NCBI Taxonomy" id="528244"/>
    <lineage>
        <taxon>Bacteria</taxon>
        <taxon>Pseudomonadati</taxon>
        <taxon>Pseudomonadota</taxon>
        <taxon>Alphaproteobacteria</taxon>
        <taxon>Rhodospirillales</taxon>
        <taxon>Azospirillaceae</taxon>
        <taxon>Azospirillum</taxon>
    </lineage>
</organism>
<dbReference type="KEGG" id="ati:AL072_16860"/>
<dbReference type="Gene3D" id="1.10.287.1040">
    <property type="entry name" value="Exonuclease VII, small subunit"/>
    <property type="match status" value="1"/>
</dbReference>
<dbReference type="SUPFAM" id="SSF116842">
    <property type="entry name" value="XseB-like"/>
    <property type="match status" value="1"/>
</dbReference>
<dbReference type="NCBIfam" id="NF002139">
    <property type="entry name" value="PRK00977.1-3"/>
    <property type="match status" value="1"/>
</dbReference>
<dbReference type="NCBIfam" id="TIGR01280">
    <property type="entry name" value="xseB"/>
    <property type="match status" value="1"/>
</dbReference>
<keyword evidence="5 6" id="KW-0269">Exonuclease</keyword>
<keyword evidence="7" id="KW-0175">Coiled coil</keyword>
<comment type="subunit">
    <text evidence="6">Heterooligomer composed of large and small subunits.</text>
</comment>
<dbReference type="Proteomes" id="UP000069935">
    <property type="component" value="Chromosome 2"/>
</dbReference>
<accession>A0AAC9EXV0</accession>
<comment type="function">
    <text evidence="6">Bidirectionally degrades single-stranded DNA into large acid-insoluble oligonucleotides, which are then degraded further into small acid-soluble oligonucleotides.</text>
</comment>
<comment type="catalytic activity">
    <reaction evidence="6">
        <text>Exonucleolytic cleavage in either 5'- to 3'- or 3'- to 5'-direction to yield nucleoside 5'-phosphates.</text>
        <dbReference type="EC" id="3.1.11.6"/>
    </reaction>
</comment>
<proteinExistence type="inferred from homology"/>
<dbReference type="EMBL" id="CP012402">
    <property type="protein sequence ID" value="ALG72686.1"/>
    <property type="molecule type" value="Genomic_DNA"/>
</dbReference>
<dbReference type="HAMAP" id="MF_00337">
    <property type="entry name" value="Exonuc_7_S"/>
    <property type="match status" value="1"/>
</dbReference>
<dbReference type="InterPro" id="IPR003761">
    <property type="entry name" value="Exonuc_VII_S"/>
</dbReference>
<reference evidence="9 10" key="2">
    <citation type="journal article" date="2016" name="Genome Announc.">
        <title>Complete Genome Sequence of a Strain of Azospirillum thiophilum Isolated from a Sulfide Spring.</title>
        <authorList>
            <person name="Fomenkov A."/>
            <person name="Vincze T."/>
            <person name="Grabovich M."/>
            <person name="Anton B.P."/>
            <person name="Dubinina G."/>
            <person name="Orlova M."/>
            <person name="Belousova E."/>
            <person name="Roberts R.J."/>
        </authorList>
    </citation>
    <scope>NUCLEOTIDE SEQUENCE [LARGE SCALE GENOMIC DNA]</scope>
    <source>
        <strain evidence="9 10">BV-S</strain>
    </source>
</reference>
<dbReference type="GO" id="GO:0005829">
    <property type="term" value="C:cytosol"/>
    <property type="evidence" value="ECO:0007669"/>
    <property type="project" value="TreeGrafter"/>
</dbReference>
<comment type="similarity">
    <text evidence="1 6">Belongs to the XseB family.</text>
</comment>
<dbReference type="PANTHER" id="PTHR34137">
    <property type="entry name" value="EXODEOXYRIBONUCLEASE 7 SMALL SUBUNIT"/>
    <property type="match status" value="1"/>
</dbReference>
<evidence type="ECO:0000313" key="9">
    <source>
        <dbReference type="EMBL" id="ALG72686.1"/>
    </source>
</evidence>
<dbReference type="EC" id="3.1.11.6" evidence="6"/>
<dbReference type="GO" id="GO:0008855">
    <property type="term" value="F:exodeoxyribonuclease VII activity"/>
    <property type="evidence" value="ECO:0007669"/>
    <property type="project" value="UniProtKB-UniRule"/>
</dbReference>
<feature type="coiled-coil region" evidence="7">
    <location>
        <begin position="28"/>
        <end position="55"/>
    </location>
</feature>
<dbReference type="AlphaFoldDB" id="A0AAC9EXV0"/>
<dbReference type="PANTHER" id="PTHR34137:SF1">
    <property type="entry name" value="EXODEOXYRIBONUCLEASE 7 SMALL SUBUNIT"/>
    <property type="match status" value="1"/>
</dbReference>
<evidence type="ECO:0000256" key="6">
    <source>
        <dbReference type="HAMAP-Rule" id="MF_00337"/>
    </source>
</evidence>
<evidence type="ECO:0000256" key="4">
    <source>
        <dbReference type="ARBA" id="ARBA00022801"/>
    </source>
</evidence>